<feature type="chain" id="PRO_5002227792" description="alpha-L-fucosidase" evidence="8">
    <location>
        <begin position="26"/>
        <end position="392"/>
    </location>
</feature>
<dbReference type="InterPro" id="IPR016286">
    <property type="entry name" value="FUC_metazoa-typ"/>
</dbReference>
<dbReference type="EMBL" id="JXRA01000031">
    <property type="protein sequence ID" value="KIO77601.1"/>
    <property type="molecule type" value="Genomic_DNA"/>
</dbReference>
<dbReference type="PRINTS" id="PR00741">
    <property type="entry name" value="GLHYDRLASE29"/>
</dbReference>
<dbReference type="EC" id="3.2.1.51" evidence="3"/>
<accession>A0A0D0GSZ2</accession>
<evidence type="ECO:0000256" key="3">
    <source>
        <dbReference type="ARBA" id="ARBA00012662"/>
    </source>
</evidence>
<keyword evidence="5" id="KW-0378">Hydrolase</keyword>
<evidence type="ECO:0000256" key="7">
    <source>
        <dbReference type="PIRSR" id="PIRSR001092-1"/>
    </source>
</evidence>
<evidence type="ECO:0000313" key="10">
    <source>
        <dbReference type="EMBL" id="KIO77601.1"/>
    </source>
</evidence>
<dbReference type="SMART" id="SM00812">
    <property type="entry name" value="Alpha_L_fucos"/>
    <property type="match status" value="1"/>
</dbReference>
<dbReference type="Pfam" id="PF01120">
    <property type="entry name" value="Alpha_L_fucos"/>
    <property type="match status" value="1"/>
</dbReference>
<dbReference type="Gene3D" id="3.20.20.80">
    <property type="entry name" value="Glycosidases"/>
    <property type="match status" value="1"/>
</dbReference>
<dbReference type="InterPro" id="IPR000933">
    <property type="entry name" value="Glyco_hydro_29"/>
</dbReference>
<dbReference type="Proteomes" id="UP000032049">
    <property type="component" value="Unassembled WGS sequence"/>
</dbReference>
<dbReference type="GO" id="GO:0005764">
    <property type="term" value="C:lysosome"/>
    <property type="evidence" value="ECO:0007669"/>
    <property type="project" value="TreeGrafter"/>
</dbReference>
<dbReference type="STRING" id="1503925.TH53_08065"/>
<dbReference type="AlphaFoldDB" id="A0A0D0GSZ2"/>
<protein>
    <recommendedName>
        <fullName evidence="3">alpha-L-fucosidase</fullName>
        <ecNumber evidence="3">3.2.1.51</ecNumber>
    </recommendedName>
</protein>
<sequence>MKTKTKTSLCFCLFFLLFIPFVAMSQWSVLKDDPRPKSELYQRFTKEKWNASNFATPEDMKWFNDARFGMFITFGLSAYVNKDLSWPVVYTRKAPDSGHGAYPDSVWTKWPSLFKLQKFNADEWVKIAQNAGMKYIVVIAKHHDGFHMWDTEYSDFKITNTPFGRDYLKELSDACHKVGMRFGIYYSQRDWHHPDYAPVDSSTIKQIPDAPYFEPLPGKEVKPGPSHQKYIDYQFNVVRELCTKYGKVDLFWFDACWWGGMFTADMWDAEKLTRMIRKLQPGIIINNRASLPGDFDTPEQRIGMYQERSWESCMTLNGSWAYSPAPVKPVKLLIHDLLSSAAGNGNVLLSWGALWNGEFDSEQKDSLLEIGQWLKKKWFSLLWHKRRSVGAE</sequence>
<evidence type="ECO:0000256" key="4">
    <source>
        <dbReference type="ARBA" id="ARBA00022729"/>
    </source>
</evidence>
<evidence type="ECO:0000313" key="11">
    <source>
        <dbReference type="Proteomes" id="UP000032049"/>
    </source>
</evidence>
<reference evidence="10 11" key="1">
    <citation type="submission" date="2015-01" db="EMBL/GenBank/DDBJ databases">
        <title>Draft genome sequence of Pedobacter sp. NL19 isolated from sludge of an effluent treatment pond in an abandoned uranium mine.</title>
        <authorList>
            <person name="Santos T."/>
            <person name="Caetano T."/>
            <person name="Covas C."/>
            <person name="Cruz A."/>
            <person name="Mendo S."/>
        </authorList>
    </citation>
    <scope>NUCLEOTIDE SEQUENCE [LARGE SCALE GENOMIC DNA]</scope>
    <source>
        <strain evidence="10 11">NL19</strain>
    </source>
</reference>
<dbReference type="InterPro" id="IPR017853">
    <property type="entry name" value="GH"/>
</dbReference>
<evidence type="ECO:0000256" key="2">
    <source>
        <dbReference type="ARBA" id="ARBA00007951"/>
    </source>
</evidence>
<feature type="site" description="May be important for catalysis" evidence="7">
    <location>
        <position position="313"/>
    </location>
</feature>
<dbReference type="GO" id="GO:0006004">
    <property type="term" value="P:fucose metabolic process"/>
    <property type="evidence" value="ECO:0007669"/>
    <property type="project" value="InterPro"/>
</dbReference>
<evidence type="ECO:0000259" key="9">
    <source>
        <dbReference type="Pfam" id="PF01120"/>
    </source>
</evidence>
<feature type="signal peptide" evidence="8">
    <location>
        <begin position="1"/>
        <end position="25"/>
    </location>
</feature>
<comment type="function">
    <text evidence="1">Alpha-L-fucosidase is responsible for hydrolyzing the alpha-1,6-linked fucose joined to the reducing-end N-acetylglucosamine of the carbohydrate moieties of glycoproteins.</text>
</comment>
<dbReference type="GO" id="GO:0016139">
    <property type="term" value="P:glycoside catabolic process"/>
    <property type="evidence" value="ECO:0007669"/>
    <property type="project" value="TreeGrafter"/>
</dbReference>
<evidence type="ECO:0000256" key="1">
    <source>
        <dbReference type="ARBA" id="ARBA00004071"/>
    </source>
</evidence>
<dbReference type="PANTHER" id="PTHR10030">
    <property type="entry name" value="ALPHA-L-FUCOSIDASE"/>
    <property type="match status" value="1"/>
</dbReference>
<dbReference type="GO" id="GO:0004560">
    <property type="term" value="F:alpha-L-fucosidase activity"/>
    <property type="evidence" value="ECO:0007669"/>
    <property type="project" value="InterPro"/>
</dbReference>
<comment type="similarity">
    <text evidence="2">Belongs to the glycosyl hydrolase 29 family.</text>
</comment>
<evidence type="ECO:0000256" key="5">
    <source>
        <dbReference type="ARBA" id="ARBA00022801"/>
    </source>
</evidence>
<keyword evidence="4 8" id="KW-0732">Signal</keyword>
<feature type="domain" description="Glycoside hydrolase family 29 N-terminal" evidence="9">
    <location>
        <begin position="48"/>
        <end position="376"/>
    </location>
</feature>
<comment type="caution">
    <text evidence="10">The sequence shown here is derived from an EMBL/GenBank/DDBJ whole genome shotgun (WGS) entry which is preliminary data.</text>
</comment>
<name>A0A0D0GSZ2_9SPHI</name>
<keyword evidence="6" id="KW-0326">Glycosidase</keyword>
<dbReference type="PANTHER" id="PTHR10030:SF37">
    <property type="entry name" value="ALPHA-L-FUCOSIDASE-RELATED"/>
    <property type="match status" value="1"/>
</dbReference>
<keyword evidence="11" id="KW-1185">Reference proteome</keyword>
<dbReference type="InterPro" id="IPR057739">
    <property type="entry name" value="Glyco_hydro_29_N"/>
</dbReference>
<dbReference type="RefSeq" id="WP_041880518.1">
    <property type="nucleotide sequence ID" value="NZ_CP157278.1"/>
</dbReference>
<evidence type="ECO:0000256" key="8">
    <source>
        <dbReference type="SAM" id="SignalP"/>
    </source>
</evidence>
<dbReference type="SUPFAM" id="SSF51445">
    <property type="entry name" value="(Trans)glycosidases"/>
    <property type="match status" value="1"/>
</dbReference>
<dbReference type="PIRSF" id="PIRSF001092">
    <property type="entry name" value="Alpha-L-fucosidase"/>
    <property type="match status" value="1"/>
</dbReference>
<organism evidence="10 11">
    <name type="scientific">Pedobacter lusitanus</name>
    <dbReference type="NCBI Taxonomy" id="1503925"/>
    <lineage>
        <taxon>Bacteria</taxon>
        <taxon>Pseudomonadati</taxon>
        <taxon>Bacteroidota</taxon>
        <taxon>Sphingobacteriia</taxon>
        <taxon>Sphingobacteriales</taxon>
        <taxon>Sphingobacteriaceae</taxon>
        <taxon>Pedobacter</taxon>
    </lineage>
</organism>
<evidence type="ECO:0000256" key="6">
    <source>
        <dbReference type="ARBA" id="ARBA00023295"/>
    </source>
</evidence>
<gene>
    <name evidence="10" type="ORF">TH53_08065</name>
</gene>
<proteinExistence type="inferred from homology"/>
<dbReference type="OrthoDB" id="107551at2"/>